<dbReference type="GO" id="GO:0006384">
    <property type="term" value="P:transcription initiation at RNA polymerase III promoter"/>
    <property type="evidence" value="ECO:0007669"/>
    <property type="project" value="InterPro"/>
</dbReference>
<sequence>MPPNCHYEISWTWGFIPSQIRKSSQNLISLKNFSETSLSSSPIHLALEAWLKWLKQRWEDICSFQVFPYKCHTSLQLFELADDYIQQEIRKPLKQTTCTGATGWFSYRVLESLRLCVMVRFLSICPETSAEYLLKSASDRFEKSKRMHIYENNLRPNEEGIQEVNKELEGDKDKEEPNDVDDDEEDEMEAENGEEELDAYEALDMVGEDDEDSLQSRSYLDAENISRDYLQGLFGSFSFTKAGGGEVQDADTSDGEYQIYEQDSLGEYSDDDDY</sequence>
<comment type="caution">
    <text evidence="2">The sequence shown here is derived from an EMBL/GenBank/DDBJ whole genome shotgun (WGS) entry which is preliminary data.</text>
</comment>
<name>A0A438GDC1_VITVI</name>
<accession>A0A438GDC1</accession>
<feature type="compositionally biased region" description="Basic and acidic residues" evidence="1">
    <location>
        <begin position="166"/>
        <end position="177"/>
    </location>
</feature>
<dbReference type="Proteomes" id="UP000288805">
    <property type="component" value="Unassembled WGS sequence"/>
</dbReference>
<dbReference type="PANTHER" id="PTHR13230">
    <property type="entry name" value="GENERAL TRANSCRIPTION FACTOR IIIC, POLYPEPTIDE 5"/>
    <property type="match status" value="1"/>
</dbReference>
<gene>
    <name evidence="2" type="ORF">CK203_051519</name>
</gene>
<evidence type="ECO:0000313" key="2">
    <source>
        <dbReference type="EMBL" id="RVW70196.1"/>
    </source>
</evidence>
<protein>
    <submittedName>
        <fullName evidence="2">Uncharacterized protein</fullName>
    </submittedName>
</protein>
<dbReference type="EMBL" id="QGNW01000470">
    <property type="protein sequence ID" value="RVW70196.1"/>
    <property type="molecule type" value="Genomic_DNA"/>
</dbReference>
<feature type="compositionally biased region" description="Acidic residues" evidence="1">
    <location>
        <begin position="178"/>
        <end position="196"/>
    </location>
</feature>
<evidence type="ECO:0000313" key="3">
    <source>
        <dbReference type="Proteomes" id="UP000288805"/>
    </source>
</evidence>
<dbReference type="PANTHER" id="PTHR13230:SF5">
    <property type="entry name" value="GENERAL TRANSCRIPTION FACTOR 3C POLYPEPTIDE 5"/>
    <property type="match status" value="1"/>
</dbReference>
<feature type="region of interest" description="Disordered" evidence="1">
    <location>
        <begin position="166"/>
        <end position="196"/>
    </location>
</feature>
<evidence type="ECO:0000256" key="1">
    <source>
        <dbReference type="SAM" id="MobiDB-lite"/>
    </source>
</evidence>
<proteinExistence type="predicted"/>
<reference evidence="2 3" key="1">
    <citation type="journal article" date="2018" name="PLoS Genet.">
        <title>Population sequencing reveals clonal diversity and ancestral inbreeding in the grapevine cultivar Chardonnay.</title>
        <authorList>
            <person name="Roach M.J."/>
            <person name="Johnson D.L."/>
            <person name="Bohlmann J."/>
            <person name="van Vuuren H.J."/>
            <person name="Jones S.J."/>
            <person name="Pretorius I.S."/>
            <person name="Schmidt S.A."/>
            <person name="Borneman A.R."/>
        </authorList>
    </citation>
    <scope>NUCLEOTIDE SEQUENCE [LARGE SCALE GENOMIC DNA]</scope>
    <source>
        <strain evidence="3">cv. Chardonnay</strain>
        <tissue evidence="2">Leaf</tissue>
    </source>
</reference>
<organism evidence="2 3">
    <name type="scientific">Vitis vinifera</name>
    <name type="common">Grape</name>
    <dbReference type="NCBI Taxonomy" id="29760"/>
    <lineage>
        <taxon>Eukaryota</taxon>
        <taxon>Viridiplantae</taxon>
        <taxon>Streptophyta</taxon>
        <taxon>Embryophyta</taxon>
        <taxon>Tracheophyta</taxon>
        <taxon>Spermatophyta</taxon>
        <taxon>Magnoliopsida</taxon>
        <taxon>eudicotyledons</taxon>
        <taxon>Gunneridae</taxon>
        <taxon>Pentapetalae</taxon>
        <taxon>rosids</taxon>
        <taxon>Vitales</taxon>
        <taxon>Vitaceae</taxon>
        <taxon>Viteae</taxon>
        <taxon>Vitis</taxon>
    </lineage>
</organism>
<dbReference type="InterPro" id="IPR040454">
    <property type="entry name" value="TF_IIIC_Tfc1/Sfc1"/>
</dbReference>
<dbReference type="AlphaFoldDB" id="A0A438GDC1"/>
<dbReference type="GO" id="GO:0000127">
    <property type="term" value="C:transcription factor TFIIIC complex"/>
    <property type="evidence" value="ECO:0007669"/>
    <property type="project" value="InterPro"/>
</dbReference>
<feature type="region of interest" description="Disordered" evidence="1">
    <location>
        <begin position="245"/>
        <end position="274"/>
    </location>
</feature>